<evidence type="ECO:0000256" key="5">
    <source>
        <dbReference type="SAM" id="SignalP"/>
    </source>
</evidence>
<feature type="signal peptide" evidence="5">
    <location>
        <begin position="1"/>
        <end position="18"/>
    </location>
</feature>
<name>A0ABY4EGI2_9BACI</name>
<keyword evidence="8" id="KW-1185">Reference proteome</keyword>
<dbReference type="RefSeq" id="WP_244708940.1">
    <property type="nucleotide sequence ID" value="NZ_CP095073.1"/>
</dbReference>
<dbReference type="InterPro" id="IPR039424">
    <property type="entry name" value="SBP_5"/>
</dbReference>
<organism evidence="7 8">
    <name type="scientific">Halobacillus salinarum</name>
    <dbReference type="NCBI Taxonomy" id="2932257"/>
    <lineage>
        <taxon>Bacteria</taxon>
        <taxon>Bacillati</taxon>
        <taxon>Bacillota</taxon>
        <taxon>Bacilli</taxon>
        <taxon>Bacillales</taxon>
        <taxon>Bacillaceae</taxon>
        <taxon>Halobacillus</taxon>
    </lineage>
</organism>
<evidence type="ECO:0000256" key="4">
    <source>
        <dbReference type="SAM" id="MobiDB-lite"/>
    </source>
</evidence>
<dbReference type="PROSITE" id="PS51257">
    <property type="entry name" value="PROKAR_LIPOPROTEIN"/>
    <property type="match status" value="1"/>
</dbReference>
<dbReference type="EMBL" id="CP095073">
    <property type="protein sequence ID" value="UOQ43581.1"/>
    <property type="molecule type" value="Genomic_DNA"/>
</dbReference>
<dbReference type="SUPFAM" id="SSF53850">
    <property type="entry name" value="Periplasmic binding protein-like II"/>
    <property type="match status" value="1"/>
</dbReference>
<feature type="chain" id="PRO_5047390055" evidence="5">
    <location>
        <begin position="19"/>
        <end position="524"/>
    </location>
</feature>
<evidence type="ECO:0000313" key="8">
    <source>
        <dbReference type="Proteomes" id="UP000831787"/>
    </source>
</evidence>
<dbReference type="Gene3D" id="3.90.76.10">
    <property type="entry name" value="Dipeptide-binding Protein, Domain 1"/>
    <property type="match status" value="1"/>
</dbReference>
<dbReference type="PIRSF" id="PIRSF002741">
    <property type="entry name" value="MppA"/>
    <property type="match status" value="1"/>
</dbReference>
<dbReference type="PANTHER" id="PTHR30290">
    <property type="entry name" value="PERIPLASMIC BINDING COMPONENT OF ABC TRANSPORTER"/>
    <property type="match status" value="1"/>
</dbReference>
<protein>
    <submittedName>
        <fullName evidence="7">ABC transporter substrate-binding protein</fullName>
    </submittedName>
</protein>
<evidence type="ECO:0000259" key="6">
    <source>
        <dbReference type="Pfam" id="PF00496"/>
    </source>
</evidence>
<evidence type="ECO:0000256" key="2">
    <source>
        <dbReference type="ARBA" id="ARBA00022448"/>
    </source>
</evidence>
<dbReference type="PANTHER" id="PTHR30290:SF9">
    <property type="entry name" value="OLIGOPEPTIDE-BINDING PROTEIN APPA"/>
    <property type="match status" value="1"/>
</dbReference>
<feature type="compositionally biased region" description="Low complexity" evidence="4">
    <location>
        <begin position="33"/>
        <end position="48"/>
    </location>
</feature>
<dbReference type="InterPro" id="IPR000914">
    <property type="entry name" value="SBP_5_dom"/>
</dbReference>
<comment type="similarity">
    <text evidence="1">Belongs to the bacterial solute-binding protein 5 family.</text>
</comment>
<gene>
    <name evidence="7" type="ORF">MUN89_16935</name>
</gene>
<evidence type="ECO:0000313" key="7">
    <source>
        <dbReference type="EMBL" id="UOQ43581.1"/>
    </source>
</evidence>
<keyword evidence="3 5" id="KW-0732">Signal</keyword>
<dbReference type="Pfam" id="PF00496">
    <property type="entry name" value="SBP_bac_5"/>
    <property type="match status" value="1"/>
</dbReference>
<dbReference type="Gene3D" id="3.10.105.10">
    <property type="entry name" value="Dipeptide-binding Protein, Domain 3"/>
    <property type="match status" value="1"/>
</dbReference>
<accession>A0ABY4EGI2</accession>
<proteinExistence type="inferred from homology"/>
<keyword evidence="2" id="KW-0813">Transport</keyword>
<evidence type="ECO:0000256" key="1">
    <source>
        <dbReference type="ARBA" id="ARBA00005695"/>
    </source>
</evidence>
<dbReference type="InterPro" id="IPR030678">
    <property type="entry name" value="Peptide/Ni-bd"/>
</dbReference>
<sequence length="524" mass="58612">MKKSLLFFLLCSFILLLAACTDPTASEGGSEGSGNEDQGSGEEASSGGELTISDLTDAQSLDPHVVTGAASMRYIENMYNTLFRYKKGTYGEIEGDLVKDYDISDDGKVYTFTLHDGVKFHNGDPLTSEDVKYSIERIQKKEVRAAQFEAIKSIETPSKTKVVINLKQPVAPFLTFLANPMNVVVNKKVVEENDNDLSNADAGSGPFKLVKWQKDQQMVLEKFDDYFKEGKPYLDKVIWRAIPDETARTTAIRNGEIDIILQVQPKNVQALKQAENVNVKSVTGSYWEYLGLNTEKGPLAKKKVRQAVAWAVDREAINKVVKFGKADVLKSGPIPEGHWAHLDEEIYPDRDLDKAESLLKEAGYGDGFDITLKVSTNKHQIDAAQIIKQQLKEVGINVKVVSQESSVFFEALGKHEFDMTVVGWVGFVDPDEFLYNIFHTGGMYNQQGYSNKEVDKLLEQGRKELDKEKRKEIYDKAQKIIAEDAPMVFLYANSQTSAIRDRVEGFDVNPTVTTISLEDTKVKK</sequence>
<reference evidence="7 8" key="1">
    <citation type="submission" date="2022-04" db="EMBL/GenBank/DDBJ databases">
        <title>Halobacillus sp. isolated from saltern.</title>
        <authorList>
            <person name="Won M."/>
            <person name="Lee C.-M."/>
            <person name="Woen H.-Y."/>
            <person name="Kwon S.-W."/>
        </authorList>
    </citation>
    <scope>NUCLEOTIDE SEQUENCE [LARGE SCALE GENOMIC DNA]</scope>
    <source>
        <strain evidence="7 8">SSBR10-3</strain>
    </source>
</reference>
<dbReference type="Gene3D" id="3.40.190.10">
    <property type="entry name" value="Periplasmic binding protein-like II"/>
    <property type="match status" value="1"/>
</dbReference>
<feature type="region of interest" description="Disordered" evidence="4">
    <location>
        <begin position="26"/>
        <end position="48"/>
    </location>
</feature>
<feature type="domain" description="Solute-binding protein family 5" evidence="6">
    <location>
        <begin position="92"/>
        <end position="444"/>
    </location>
</feature>
<evidence type="ECO:0000256" key="3">
    <source>
        <dbReference type="ARBA" id="ARBA00022729"/>
    </source>
</evidence>
<dbReference type="Proteomes" id="UP000831787">
    <property type="component" value="Chromosome"/>
</dbReference>